<comment type="caution">
    <text evidence="1">The sequence shown here is derived from an EMBL/GenBank/DDBJ whole genome shotgun (WGS) entry which is preliminary data.</text>
</comment>
<protein>
    <submittedName>
        <fullName evidence="1">Uncharacterized protein</fullName>
    </submittedName>
</protein>
<dbReference type="Proteomes" id="UP000708208">
    <property type="component" value="Unassembled WGS sequence"/>
</dbReference>
<gene>
    <name evidence="1" type="ORF">AFUS01_LOCUS43089</name>
</gene>
<proteinExistence type="predicted"/>
<dbReference type="EMBL" id="CAJVCH010569891">
    <property type="protein sequence ID" value="CAG7833473.1"/>
    <property type="molecule type" value="Genomic_DNA"/>
</dbReference>
<sequence>NNKQKSLRNGGFSSNGVPFFKSLPSSPSSVVFTILGRFNEYSKEALLSRKRHSGNAWFRKNLLSLLPLKIYIGELYFADRGLVLTLFSIILENSVNLLMVT</sequence>
<feature type="non-terminal residue" evidence="1">
    <location>
        <position position="101"/>
    </location>
</feature>
<organism evidence="1 2">
    <name type="scientific">Allacma fusca</name>
    <dbReference type="NCBI Taxonomy" id="39272"/>
    <lineage>
        <taxon>Eukaryota</taxon>
        <taxon>Metazoa</taxon>
        <taxon>Ecdysozoa</taxon>
        <taxon>Arthropoda</taxon>
        <taxon>Hexapoda</taxon>
        <taxon>Collembola</taxon>
        <taxon>Symphypleona</taxon>
        <taxon>Sminthuridae</taxon>
        <taxon>Allacma</taxon>
    </lineage>
</organism>
<name>A0A8J2PJX3_9HEXA</name>
<evidence type="ECO:0000313" key="1">
    <source>
        <dbReference type="EMBL" id="CAG7833473.1"/>
    </source>
</evidence>
<keyword evidence="2" id="KW-1185">Reference proteome</keyword>
<dbReference type="AlphaFoldDB" id="A0A8J2PJX3"/>
<reference evidence="1" key="1">
    <citation type="submission" date="2021-06" db="EMBL/GenBank/DDBJ databases">
        <authorList>
            <person name="Hodson N. C."/>
            <person name="Mongue J. A."/>
            <person name="Jaron S. K."/>
        </authorList>
    </citation>
    <scope>NUCLEOTIDE SEQUENCE</scope>
</reference>
<evidence type="ECO:0000313" key="2">
    <source>
        <dbReference type="Proteomes" id="UP000708208"/>
    </source>
</evidence>
<accession>A0A8J2PJX3</accession>